<comment type="caution">
    <text evidence="1">The sequence shown here is derived from an EMBL/GenBank/DDBJ whole genome shotgun (WGS) entry which is preliminary data.</text>
</comment>
<dbReference type="Proteomes" id="UP000663829">
    <property type="component" value="Unassembled WGS sequence"/>
</dbReference>
<protein>
    <submittedName>
        <fullName evidence="1">Uncharacterized protein</fullName>
    </submittedName>
</protein>
<dbReference type="Proteomes" id="UP000681722">
    <property type="component" value="Unassembled WGS sequence"/>
</dbReference>
<accession>A0A816BQB6</accession>
<evidence type="ECO:0000313" key="2">
    <source>
        <dbReference type="EMBL" id="CAF4495563.1"/>
    </source>
</evidence>
<dbReference type="EMBL" id="CAJOBC010105086">
    <property type="protein sequence ID" value="CAF4495563.1"/>
    <property type="molecule type" value="Genomic_DNA"/>
</dbReference>
<evidence type="ECO:0000313" key="3">
    <source>
        <dbReference type="Proteomes" id="UP000663829"/>
    </source>
</evidence>
<proteinExistence type="predicted"/>
<dbReference type="EMBL" id="CAJNOQ010038307">
    <property type="protein sequence ID" value="CAF1612071.1"/>
    <property type="molecule type" value="Genomic_DNA"/>
</dbReference>
<evidence type="ECO:0000313" key="1">
    <source>
        <dbReference type="EMBL" id="CAF1612071.1"/>
    </source>
</evidence>
<reference evidence="1" key="1">
    <citation type="submission" date="2021-02" db="EMBL/GenBank/DDBJ databases">
        <authorList>
            <person name="Nowell W R."/>
        </authorList>
    </citation>
    <scope>NUCLEOTIDE SEQUENCE</scope>
</reference>
<dbReference type="AlphaFoldDB" id="A0A816BQB6"/>
<dbReference type="OrthoDB" id="10065474at2759"/>
<sequence>MKTLNKRINDFCYDTDSSSIDEPDDDFTDDAHNGENWDKDLNEAKLKLRMNNNPDSIFIRLTGDELGFMRELFGVHVKFGDHNVRDSLANIMSKDSWKFRNPDKSKTKVKQSIPISGKLSTGQAEEMQGGSDGNINCDNDDDFSACYYQTVVITVFI</sequence>
<organism evidence="1 3">
    <name type="scientific">Didymodactylos carnosus</name>
    <dbReference type="NCBI Taxonomy" id="1234261"/>
    <lineage>
        <taxon>Eukaryota</taxon>
        <taxon>Metazoa</taxon>
        <taxon>Spiralia</taxon>
        <taxon>Gnathifera</taxon>
        <taxon>Rotifera</taxon>
        <taxon>Eurotatoria</taxon>
        <taxon>Bdelloidea</taxon>
        <taxon>Philodinida</taxon>
        <taxon>Philodinidae</taxon>
        <taxon>Didymodactylos</taxon>
    </lineage>
</organism>
<keyword evidence="3" id="KW-1185">Reference proteome</keyword>
<gene>
    <name evidence="1" type="ORF">GPM918_LOCUS43150</name>
    <name evidence="2" type="ORF">SRO942_LOCUS44558</name>
</gene>
<name>A0A816BQB6_9BILA</name>